<keyword evidence="3" id="KW-1185">Reference proteome</keyword>
<reference evidence="2 3" key="2">
    <citation type="journal article" date="2023" name="Mol. Biol. Evol.">
        <title>Genomics of Secondarily Temperate Adaptation in the Only Non-Antarctic Icefish.</title>
        <authorList>
            <person name="Rivera-Colon A.G."/>
            <person name="Rayamajhi N."/>
            <person name="Minhas B.F."/>
            <person name="Madrigal G."/>
            <person name="Bilyk K.T."/>
            <person name="Yoon V."/>
            <person name="Hune M."/>
            <person name="Gregory S."/>
            <person name="Cheng C.H.C."/>
            <person name="Catchen J.M."/>
        </authorList>
    </citation>
    <scope>NUCLEOTIDE SEQUENCE [LARGE SCALE GENOMIC DNA]</scope>
    <source>
        <strain evidence="2">JMC-PN-2008</strain>
    </source>
</reference>
<proteinExistence type="predicted"/>
<organism evidence="2 3">
    <name type="scientific">Eleginops maclovinus</name>
    <name type="common">Patagonian blennie</name>
    <name type="synonym">Eleginus maclovinus</name>
    <dbReference type="NCBI Taxonomy" id="56733"/>
    <lineage>
        <taxon>Eukaryota</taxon>
        <taxon>Metazoa</taxon>
        <taxon>Chordata</taxon>
        <taxon>Craniata</taxon>
        <taxon>Vertebrata</taxon>
        <taxon>Euteleostomi</taxon>
        <taxon>Actinopterygii</taxon>
        <taxon>Neopterygii</taxon>
        <taxon>Teleostei</taxon>
        <taxon>Neoteleostei</taxon>
        <taxon>Acanthomorphata</taxon>
        <taxon>Eupercaria</taxon>
        <taxon>Perciformes</taxon>
        <taxon>Notothenioidei</taxon>
        <taxon>Eleginopidae</taxon>
        <taxon>Eleginops</taxon>
    </lineage>
</organism>
<dbReference type="AlphaFoldDB" id="A0AAN7WV47"/>
<evidence type="ECO:0000313" key="2">
    <source>
        <dbReference type="EMBL" id="KAK5849165.1"/>
    </source>
</evidence>
<protein>
    <submittedName>
        <fullName evidence="2">Uncharacterized protein</fullName>
    </submittedName>
</protein>
<accession>A0AAN7WV47</accession>
<name>A0AAN7WV47_ELEMC</name>
<feature type="region of interest" description="Disordered" evidence="1">
    <location>
        <begin position="46"/>
        <end position="85"/>
    </location>
</feature>
<dbReference type="PROSITE" id="PS51257">
    <property type="entry name" value="PROKAR_LIPOPROTEIN"/>
    <property type="match status" value="1"/>
</dbReference>
<comment type="caution">
    <text evidence="2">The sequence shown here is derived from an EMBL/GenBank/DDBJ whole genome shotgun (WGS) entry which is preliminary data.</text>
</comment>
<feature type="compositionally biased region" description="Pro residues" evidence="1">
    <location>
        <begin position="50"/>
        <end position="61"/>
    </location>
</feature>
<evidence type="ECO:0000313" key="3">
    <source>
        <dbReference type="Proteomes" id="UP001346869"/>
    </source>
</evidence>
<gene>
    <name evidence="2" type="ORF">PBY51_008828</name>
</gene>
<sequence length="85" mass="9226">MLGFARDKQAQCEVCICHVGVLSACEVAVNEESKWQADIAWRSRQTLPKQPVPKLSPPSPASPSAQHLSAVARAPKMSCTEEIHS</sequence>
<reference evidence="2 3" key="1">
    <citation type="journal article" date="2023" name="Genes (Basel)">
        <title>Chromosome-Level Genome Assembly and Circadian Gene Repertoire of the Patagonia Blennie Eleginops maclovinus-The Closest Ancestral Proxy of Antarctic Cryonotothenioids.</title>
        <authorList>
            <person name="Cheng C.C."/>
            <person name="Rivera-Colon A.G."/>
            <person name="Minhas B.F."/>
            <person name="Wilson L."/>
            <person name="Rayamajhi N."/>
            <person name="Vargas-Chacoff L."/>
            <person name="Catchen J.M."/>
        </authorList>
    </citation>
    <scope>NUCLEOTIDE SEQUENCE [LARGE SCALE GENOMIC DNA]</scope>
    <source>
        <strain evidence="2">JMC-PN-2008</strain>
    </source>
</reference>
<evidence type="ECO:0000256" key="1">
    <source>
        <dbReference type="SAM" id="MobiDB-lite"/>
    </source>
</evidence>
<dbReference type="Proteomes" id="UP001346869">
    <property type="component" value="Unassembled WGS sequence"/>
</dbReference>
<dbReference type="EMBL" id="JAUZQC010000024">
    <property type="protein sequence ID" value="KAK5849165.1"/>
    <property type="molecule type" value="Genomic_DNA"/>
</dbReference>